<dbReference type="GO" id="GO:0006396">
    <property type="term" value="P:RNA processing"/>
    <property type="evidence" value="ECO:0007669"/>
    <property type="project" value="TreeGrafter"/>
</dbReference>
<feature type="domain" description="Pentatricopeptide repeat-containing protein-mitochondrial" evidence="3">
    <location>
        <begin position="380"/>
        <end position="458"/>
    </location>
</feature>
<evidence type="ECO:0000259" key="3">
    <source>
        <dbReference type="Pfam" id="PF23276"/>
    </source>
</evidence>
<dbReference type="PANTHER" id="PTHR47934">
    <property type="entry name" value="PENTATRICOPEPTIDE REPEAT-CONTAINING PROTEIN PET309, MITOCHONDRIAL"/>
    <property type="match status" value="1"/>
</dbReference>
<dbReference type="InterPro" id="IPR002885">
    <property type="entry name" value="PPR_rpt"/>
</dbReference>
<feature type="repeat" description="PPR" evidence="2">
    <location>
        <begin position="409"/>
        <end position="443"/>
    </location>
</feature>
<reference evidence="4 5" key="1">
    <citation type="submission" date="2016-04" db="EMBL/GenBank/DDBJ databases">
        <title>Evolutionary innovation and constraint leading to complex multicellularity in the Ascomycota.</title>
        <authorList>
            <person name="Cisse O."/>
            <person name="Nguyen A."/>
            <person name="Hewitt D.A."/>
            <person name="Jedd G."/>
            <person name="Stajich J.E."/>
        </authorList>
    </citation>
    <scope>NUCLEOTIDE SEQUENCE [LARGE SCALE GENOMIC DNA]</scope>
    <source>
        <strain evidence="4 5">DAH-3</strain>
    </source>
</reference>
<dbReference type="Proteomes" id="UP000186594">
    <property type="component" value="Unassembled WGS sequence"/>
</dbReference>
<dbReference type="PANTHER" id="PTHR47934:SF6">
    <property type="entry name" value="MITOCHONDRIAL GROUP I INTRON SPLICING FACTOR CCM1-RELATED"/>
    <property type="match status" value="1"/>
</dbReference>
<dbReference type="Gene3D" id="1.25.40.10">
    <property type="entry name" value="Tetratricopeptide repeat domain"/>
    <property type="match status" value="1"/>
</dbReference>
<dbReference type="GO" id="GO:0003729">
    <property type="term" value="F:mRNA binding"/>
    <property type="evidence" value="ECO:0007669"/>
    <property type="project" value="TreeGrafter"/>
</dbReference>
<accession>A0A1U7LIG1</accession>
<dbReference type="AlphaFoldDB" id="A0A1U7LIG1"/>
<gene>
    <name evidence="4" type="ORF">NEOLI_001582</name>
</gene>
<dbReference type="Pfam" id="PF23276">
    <property type="entry name" value="TPR_24"/>
    <property type="match status" value="1"/>
</dbReference>
<evidence type="ECO:0000256" key="2">
    <source>
        <dbReference type="PROSITE-ProRule" id="PRU00708"/>
    </source>
</evidence>
<name>A0A1U7LIG1_NEOID</name>
<comment type="caution">
    <text evidence="4">The sequence shown here is derived from an EMBL/GenBank/DDBJ whole genome shotgun (WGS) entry which is preliminary data.</text>
</comment>
<keyword evidence="1" id="KW-0677">Repeat</keyword>
<proteinExistence type="predicted"/>
<sequence>MSYLRNESMLFCCRISARLARDPTIPQFRYRPYTTKQESTALVVVPNQVLTQRTPSFLLSKYRYFRKEKIVFTTEEWDEYLTLFLHSASPLGSFHEILNDALKQDNHDLLWWLLVSNRSEDAYAIFNRIFQQAFRPFALRTGIIYIGKLAEKGDYPRVFRLFRLFSIPRLISNRFVSQHSFTSLLDGLDKLIATEPKHAVEQLLQILLILGVKEDLVENGLLMIRKSVDQGYHYPSHFINRLIDAVLHSKLPMDKQIDYLVKITYFHELHLSPTTVDSLCRNLALDGSLRLKNLAYNHLQKHNIIMPISFLVDLINLNCQCMNSTTAWRIYDRLSHSPSPSVTVKLIRALSEQNNLKDVDILFSKHVTKLDLNDRHNQPIVHEILEHATRHKDIDLASQVVKYLIKPFSREVYTLLLALQLSVGKTDDSVNILSQMRENGVQPSRRDRNIILKSLLKENPEKGFAMAQEMSGILTYGGWCSILNTASEIQRQDIVDWAISHLGGRETMTITAFNILLKPLSFEAARSQTWKRCGKINYITLRILLHKAKSENNVPGVLWTVNEMKRYGWRPSGGEAIEWVKERAQQWNDNFEKASQNKKKKLAPGLWIYDL</sequence>
<dbReference type="GO" id="GO:0005739">
    <property type="term" value="C:mitochondrion"/>
    <property type="evidence" value="ECO:0007669"/>
    <property type="project" value="TreeGrafter"/>
</dbReference>
<evidence type="ECO:0000313" key="4">
    <source>
        <dbReference type="EMBL" id="OLL22383.1"/>
    </source>
</evidence>
<dbReference type="InterPro" id="IPR057027">
    <property type="entry name" value="TPR_mt"/>
</dbReference>
<dbReference type="InterPro" id="IPR011990">
    <property type="entry name" value="TPR-like_helical_dom_sf"/>
</dbReference>
<organism evidence="4 5">
    <name type="scientific">Neolecta irregularis (strain DAH-3)</name>
    <dbReference type="NCBI Taxonomy" id="1198029"/>
    <lineage>
        <taxon>Eukaryota</taxon>
        <taxon>Fungi</taxon>
        <taxon>Dikarya</taxon>
        <taxon>Ascomycota</taxon>
        <taxon>Taphrinomycotina</taxon>
        <taxon>Neolectales</taxon>
        <taxon>Neolectaceae</taxon>
        <taxon>Neolecta</taxon>
    </lineage>
</organism>
<evidence type="ECO:0000313" key="5">
    <source>
        <dbReference type="Proteomes" id="UP000186594"/>
    </source>
</evidence>
<protein>
    <recommendedName>
        <fullName evidence="3">Pentatricopeptide repeat-containing protein-mitochondrial domain-containing protein</fullName>
    </recommendedName>
</protein>
<dbReference type="PROSITE" id="PS51375">
    <property type="entry name" value="PPR"/>
    <property type="match status" value="1"/>
</dbReference>
<dbReference type="GO" id="GO:0007005">
    <property type="term" value="P:mitochondrion organization"/>
    <property type="evidence" value="ECO:0007669"/>
    <property type="project" value="TreeGrafter"/>
</dbReference>
<dbReference type="InterPro" id="IPR051114">
    <property type="entry name" value="Mito_RNA_Proc_CCM1"/>
</dbReference>
<dbReference type="EMBL" id="LXFE01003412">
    <property type="protein sequence ID" value="OLL22383.1"/>
    <property type="molecule type" value="Genomic_DNA"/>
</dbReference>
<keyword evidence="5" id="KW-1185">Reference proteome</keyword>
<evidence type="ECO:0000256" key="1">
    <source>
        <dbReference type="ARBA" id="ARBA00022737"/>
    </source>
</evidence>